<keyword evidence="1" id="KW-0238">DNA-binding</keyword>
<dbReference type="Pfam" id="PF13411">
    <property type="entry name" value="MerR_1"/>
    <property type="match status" value="1"/>
</dbReference>
<dbReference type="OrthoDB" id="9791488at2"/>
<evidence type="ECO:0000256" key="1">
    <source>
        <dbReference type="ARBA" id="ARBA00023125"/>
    </source>
</evidence>
<feature type="domain" description="HTH merR-type" evidence="3">
    <location>
        <begin position="3"/>
        <end position="73"/>
    </location>
</feature>
<dbReference type="PANTHER" id="PTHR30204:SF58">
    <property type="entry name" value="HTH-TYPE TRANSCRIPTIONAL REGULATOR YFMP"/>
    <property type="match status" value="1"/>
</dbReference>
<dbReference type="PROSITE" id="PS50937">
    <property type="entry name" value="HTH_MERR_2"/>
    <property type="match status" value="1"/>
</dbReference>
<gene>
    <name evidence="4" type="ordered locus">Sgly_1546</name>
</gene>
<evidence type="ECO:0000313" key="4">
    <source>
        <dbReference type="EMBL" id="ADY55846.1"/>
    </source>
</evidence>
<accession>F0SXL3</accession>
<dbReference type="RefSeq" id="WP_013624716.1">
    <property type="nucleotide sequence ID" value="NC_015172.1"/>
</dbReference>
<dbReference type="STRING" id="645991.Sgly_1546"/>
<reference evidence="4 5" key="1">
    <citation type="journal article" date="2011" name="Stand. Genomic Sci.">
        <title>Complete genome sequence of Syntrophobotulus glycolicus type strain (FlGlyR).</title>
        <authorList>
            <person name="Han C."/>
            <person name="Mwirichia R."/>
            <person name="Chertkov O."/>
            <person name="Held B."/>
            <person name="Lapidus A."/>
            <person name="Nolan M."/>
            <person name="Lucas S."/>
            <person name="Hammon N."/>
            <person name="Deshpande S."/>
            <person name="Cheng J.F."/>
            <person name="Tapia R."/>
            <person name="Goodwin L."/>
            <person name="Pitluck S."/>
            <person name="Huntemann M."/>
            <person name="Liolios K."/>
            <person name="Ivanova N."/>
            <person name="Pagani I."/>
            <person name="Mavromatis K."/>
            <person name="Ovchinikova G."/>
            <person name="Pati A."/>
            <person name="Chen A."/>
            <person name="Palaniappan K."/>
            <person name="Land M."/>
            <person name="Hauser L."/>
            <person name="Brambilla E.M."/>
            <person name="Rohde M."/>
            <person name="Spring S."/>
            <person name="Sikorski J."/>
            <person name="Goker M."/>
            <person name="Woyke T."/>
            <person name="Bristow J."/>
            <person name="Eisen J.A."/>
            <person name="Markowitz V."/>
            <person name="Hugenholtz P."/>
            <person name="Kyrpides N.C."/>
            <person name="Klenk H.P."/>
            <person name="Detter J.C."/>
        </authorList>
    </citation>
    <scope>NUCLEOTIDE SEQUENCE [LARGE SCALE GENOMIC DNA]</scope>
    <source>
        <strain evidence="5">DSM 8271 / FlGlyR</strain>
    </source>
</reference>
<dbReference type="InterPro" id="IPR047057">
    <property type="entry name" value="MerR_fam"/>
</dbReference>
<evidence type="ECO:0000256" key="2">
    <source>
        <dbReference type="SAM" id="Coils"/>
    </source>
</evidence>
<keyword evidence="5" id="KW-1185">Reference proteome</keyword>
<keyword evidence="2" id="KW-0175">Coiled coil</keyword>
<sequence>MDRLKIDQVALQSGLTKRTIRYYEEIGLLPPPQRSGGGIRYYTEEHITLLKKIKYAKDALGFSLQELQHFISFSNIIESQKAGYKQLSERTEQKEKLIEIINTLNEEINLIEQRILKIEHFRHDLIEMKERAQAHVERIEREEKQEGK</sequence>
<dbReference type="Proteomes" id="UP000007488">
    <property type="component" value="Chromosome"/>
</dbReference>
<dbReference type="Gene3D" id="1.10.1660.10">
    <property type="match status" value="1"/>
</dbReference>
<dbReference type="KEGG" id="sgy:Sgly_1546"/>
<dbReference type="GO" id="GO:0003700">
    <property type="term" value="F:DNA-binding transcription factor activity"/>
    <property type="evidence" value="ECO:0007669"/>
    <property type="project" value="InterPro"/>
</dbReference>
<evidence type="ECO:0000259" key="3">
    <source>
        <dbReference type="PROSITE" id="PS50937"/>
    </source>
</evidence>
<dbReference type="SUPFAM" id="SSF46955">
    <property type="entry name" value="Putative DNA-binding domain"/>
    <property type="match status" value="1"/>
</dbReference>
<dbReference type="PANTHER" id="PTHR30204">
    <property type="entry name" value="REDOX-CYCLING DRUG-SENSING TRANSCRIPTIONAL ACTIVATOR SOXR"/>
    <property type="match status" value="1"/>
</dbReference>
<dbReference type="SMART" id="SM00422">
    <property type="entry name" value="HTH_MERR"/>
    <property type="match status" value="1"/>
</dbReference>
<reference evidence="5" key="2">
    <citation type="submission" date="2011-02" db="EMBL/GenBank/DDBJ databases">
        <title>The complete genome of Syntrophobotulus glycolicus DSM 8271.</title>
        <authorList>
            <person name="Lucas S."/>
            <person name="Copeland A."/>
            <person name="Lapidus A."/>
            <person name="Bruce D."/>
            <person name="Goodwin L."/>
            <person name="Pitluck S."/>
            <person name="Kyrpides N."/>
            <person name="Mavromatis K."/>
            <person name="Pagani I."/>
            <person name="Ivanova N."/>
            <person name="Mikhailova N."/>
            <person name="Chertkov O."/>
            <person name="Held B."/>
            <person name="Detter J.C."/>
            <person name="Tapia R."/>
            <person name="Han C."/>
            <person name="Land M."/>
            <person name="Hauser L."/>
            <person name="Markowitz V."/>
            <person name="Cheng J.-F."/>
            <person name="Hugenholtz P."/>
            <person name="Woyke T."/>
            <person name="Wu D."/>
            <person name="Spring S."/>
            <person name="Schroeder M."/>
            <person name="Brambilla E."/>
            <person name="Klenk H.-P."/>
            <person name="Eisen J.A."/>
        </authorList>
    </citation>
    <scope>NUCLEOTIDE SEQUENCE [LARGE SCALE GENOMIC DNA]</scope>
    <source>
        <strain evidence="5">DSM 8271 / FlGlyR</strain>
    </source>
</reference>
<proteinExistence type="predicted"/>
<dbReference type="InterPro" id="IPR009061">
    <property type="entry name" value="DNA-bd_dom_put_sf"/>
</dbReference>
<organism evidence="4 5">
    <name type="scientific">Syntrophobotulus glycolicus (strain DSM 8271 / FlGlyR)</name>
    <dbReference type="NCBI Taxonomy" id="645991"/>
    <lineage>
        <taxon>Bacteria</taxon>
        <taxon>Bacillati</taxon>
        <taxon>Bacillota</taxon>
        <taxon>Clostridia</taxon>
        <taxon>Eubacteriales</taxon>
        <taxon>Desulfitobacteriaceae</taxon>
        <taxon>Syntrophobotulus</taxon>
    </lineage>
</organism>
<feature type="coiled-coil region" evidence="2">
    <location>
        <begin position="87"/>
        <end position="145"/>
    </location>
</feature>
<protein>
    <submittedName>
        <fullName evidence="4">Transcriptional regulator, MerR family</fullName>
    </submittedName>
</protein>
<dbReference type="InterPro" id="IPR000551">
    <property type="entry name" value="MerR-type_HTH_dom"/>
</dbReference>
<evidence type="ECO:0000313" key="5">
    <source>
        <dbReference type="Proteomes" id="UP000007488"/>
    </source>
</evidence>
<dbReference type="HOGENOM" id="CLU_060077_2_1_9"/>
<dbReference type="AlphaFoldDB" id="F0SXL3"/>
<dbReference type="eggNOG" id="COG0789">
    <property type="taxonomic scope" value="Bacteria"/>
</dbReference>
<dbReference type="GO" id="GO:0003677">
    <property type="term" value="F:DNA binding"/>
    <property type="evidence" value="ECO:0007669"/>
    <property type="project" value="UniProtKB-KW"/>
</dbReference>
<name>F0SXL3_SYNGF</name>
<dbReference type="EMBL" id="CP002547">
    <property type="protein sequence ID" value="ADY55846.1"/>
    <property type="molecule type" value="Genomic_DNA"/>
</dbReference>